<keyword evidence="2" id="KW-1185">Reference proteome</keyword>
<name>A0ACD4NL31_9HYPH</name>
<reference evidence="1" key="1">
    <citation type="submission" date="2022-11" db="EMBL/GenBank/DDBJ databases">
        <title>beta-Carotene-producing bacterium, Jeongeuplla avenae sp. nov., alleviates the salt stress of Arabidopsis seedlings.</title>
        <authorList>
            <person name="Jiang L."/>
            <person name="Lee J."/>
        </authorList>
    </citation>
    <scope>NUCLEOTIDE SEQUENCE</scope>
    <source>
        <strain evidence="1">DY_R2A_6</strain>
    </source>
</reference>
<protein>
    <submittedName>
        <fullName evidence="1">Sulfite exporter TauE/SafE family protein</fullName>
    </submittedName>
</protein>
<accession>A0ACD4NL31</accession>
<dbReference type="Proteomes" id="UP001163223">
    <property type="component" value="Chromosome"/>
</dbReference>
<evidence type="ECO:0000313" key="2">
    <source>
        <dbReference type="Proteomes" id="UP001163223"/>
    </source>
</evidence>
<proteinExistence type="predicted"/>
<sequence length="250" mass="25517">MDLSLSLPLLAIVGATFFLAGIVKGVTGMGLPTVAMGILGALLSPLAAAGLLLAPSLVTNLWQLLAGPRLGTLARRLWPMMAAITLGTLAGSALLAGGEPALTTRALGIALVLYAAVTLIVRPFRLPEAWEPVASPVVGLTTGIVTGATGVFVMPAVPYLQSLGLGRDDLVQALGLSFTVSTLALALGLAWHGSLAGGNWSASLLAIMPALLGMAAGQRIRARVSLIAFRRAFLLGLLLLGLDMASRGLR</sequence>
<organism evidence="1 2">
    <name type="scientific">Antarcticirhabdus aurantiaca</name>
    <dbReference type="NCBI Taxonomy" id="2606717"/>
    <lineage>
        <taxon>Bacteria</taxon>
        <taxon>Pseudomonadati</taxon>
        <taxon>Pseudomonadota</taxon>
        <taxon>Alphaproteobacteria</taxon>
        <taxon>Hyphomicrobiales</taxon>
        <taxon>Aurantimonadaceae</taxon>
        <taxon>Antarcticirhabdus</taxon>
    </lineage>
</organism>
<evidence type="ECO:0000313" key="1">
    <source>
        <dbReference type="EMBL" id="WAJ27502.1"/>
    </source>
</evidence>
<gene>
    <name evidence="1" type="ORF">OXU80_22070</name>
</gene>
<dbReference type="EMBL" id="CP113520">
    <property type="protein sequence ID" value="WAJ27502.1"/>
    <property type="molecule type" value="Genomic_DNA"/>
</dbReference>